<dbReference type="EMBL" id="ML978169">
    <property type="protein sequence ID" value="KAF2032951.1"/>
    <property type="molecule type" value="Genomic_DNA"/>
</dbReference>
<dbReference type="Proteomes" id="UP000799777">
    <property type="component" value="Unassembled WGS sequence"/>
</dbReference>
<dbReference type="PROSITE" id="PS50109">
    <property type="entry name" value="HIS_KIN"/>
    <property type="match status" value="1"/>
</dbReference>
<dbReference type="InterPro" id="IPR013656">
    <property type="entry name" value="PAS_4"/>
</dbReference>
<dbReference type="InterPro" id="IPR036097">
    <property type="entry name" value="HisK_dim/P_sf"/>
</dbReference>
<dbReference type="Gene3D" id="3.30.450.20">
    <property type="entry name" value="PAS domain"/>
    <property type="match status" value="1"/>
</dbReference>
<keyword evidence="6" id="KW-0418">Kinase</keyword>
<feature type="domain" description="PAS" evidence="5">
    <location>
        <begin position="245"/>
        <end position="316"/>
    </location>
</feature>
<dbReference type="PANTHER" id="PTHR43719:SF31">
    <property type="entry name" value="HISTIDINE KINASE"/>
    <property type="match status" value="1"/>
</dbReference>
<protein>
    <submittedName>
        <fullName evidence="6">Autoinducer 2 sensor kinase/phosphatase luxQ</fullName>
    </submittedName>
</protein>
<dbReference type="InterPro" id="IPR011006">
    <property type="entry name" value="CheY-like_superfamily"/>
</dbReference>
<dbReference type="InterPro" id="IPR003661">
    <property type="entry name" value="HisK_dim/P_dom"/>
</dbReference>
<dbReference type="SUPFAM" id="SSF55874">
    <property type="entry name" value="ATPase domain of HSP90 chaperone/DNA topoisomerase II/histidine kinase"/>
    <property type="match status" value="1"/>
</dbReference>
<evidence type="ECO:0000313" key="7">
    <source>
        <dbReference type="Proteomes" id="UP000799777"/>
    </source>
</evidence>
<dbReference type="Gene3D" id="1.10.287.130">
    <property type="match status" value="1"/>
</dbReference>
<dbReference type="GO" id="GO:0000155">
    <property type="term" value="F:phosphorelay sensor kinase activity"/>
    <property type="evidence" value="ECO:0007669"/>
    <property type="project" value="InterPro"/>
</dbReference>
<evidence type="ECO:0000256" key="2">
    <source>
        <dbReference type="PROSITE-ProRule" id="PRU00169"/>
    </source>
</evidence>
<proteinExistence type="predicted"/>
<sequence>MGGTFIESYPDLWPAIREYFEEARRTGAGINHPSIAPLVVERKGWREETFFSGSFTPVGPPGQPAGFYLLNMLAAVPTQTVDAAFDHILTALETNAYDVPLALLYRFGDSVASTALRLHGHIGLPVGHKLLVESAYIESEEGLVTEMRRAGNEAIFIDYDERFDSASWTGWASPSKKIAVLPISSDVQTYGFVVVGMNPYRPHDAIYQQYVRDLNRTVSSIVSAAIGLESTSRRQEQLEADLAFSDLKLRHLINHASVGMCHASLDGRMLWANDHFYRLAGKSATKHAESFGFLDVYHEEDRAVAIEACEHFLAGRDHITAELRLQRTYETPAGESVPVQIQVLAFPYRDPETGMVKSIMACTTDISRLKWAQTFQARQAAEAREAKRKQEAFIDVVSHEMRNPLSAIVHCADAIASAMEGTGVLDLPLCLEALNDNVQSAKRIIDDILTLSKLDSMLLSITPVAVKPAKLIASIVEIFEAELKSSGIQYGVLPNSSLTSLAIDALLFVPSRVTQFVKTAKVPTITIRFGASVSRPRSLFPDHMFWASTSNKRDTDVTSSLEWDSGIGLQDKDIHKIFERFRQANAKTHVKYGGSGLGLFISKELTEKQGGEIGVTSEVGHGSTFSFYVKMGRIERRLQIMSELFDATGERPSPAIQLQVLLVEDNVINQQVLGKQLRKAGCVVAVANHGLEALEMLEEQVFDIVLMDLEMPILDGVAAMGEIRKRELAGQGLLGIARGSGLRAGSRLPIIAVTANVRQEQIDTAIVAGADRVMQKPFKAADLLFHRAKVQQQLCAITKLRRVS</sequence>
<evidence type="ECO:0000259" key="5">
    <source>
        <dbReference type="PROSITE" id="PS50112"/>
    </source>
</evidence>
<keyword evidence="1 2" id="KW-0597">Phosphoprotein</keyword>
<dbReference type="SMART" id="SM00387">
    <property type="entry name" value="HATPase_c"/>
    <property type="match status" value="1"/>
</dbReference>
<dbReference type="SMART" id="SM00448">
    <property type="entry name" value="REC"/>
    <property type="match status" value="1"/>
</dbReference>
<dbReference type="SMART" id="SM00388">
    <property type="entry name" value="HisKA"/>
    <property type="match status" value="1"/>
</dbReference>
<dbReference type="CDD" id="cd17546">
    <property type="entry name" value="REC_hyHK_CKI1_RcsC-like"/>
    <property type="match status" value="1"/>
</dbReference>
<dbReference type="Pfam" id="PF08448">
    <property type="entry name" value="PAS_4"/>
    <property type="match status" value="1"/>
</dbReference>
<reference evidence="6" key="1">
    <citation type="journal article" date="2020" name="Stud. Mycol.">
        <title>101 Dothideomycetes genomes: a test case for predicting lifestyles and emergence of pathogens.</title>
        <authorList>
            <person name="Haridas S."/>
            <person name="Albert R."/>
            <person name="Binder M."/>
            <person name="Bloem J."/>
            <person name="Labutti K."/>
            <person name="Salamov A."/>
            <person name="Andreopoulos B."/>
            <person name="Baker S."/>
            <person name="Barry K."/>
            <person name="Bills G."/>
            <person name="Bluhm B."/>
            <person name="Cannon C."/>
            <person name="Castanera R."/>
            <person name="Culley D."/>
            <person name="Daum C."/>
            <person name="Ezra D."/>
            <person name="Gonzalez J."/>
            <person name="Henrissat B."/>
            <person name="Kuo A."/>
            <person name="Liang C."/>
            <person name="Lipzen A."/>
            <person name="Lutzoni F."/>
            <person name="Magnuson J."/>
            <person name="Mondo S."/>
            <person name="Nolan M."/>
            <person name="Ohm R."/>
            <person name="Pangilinan J."/>
            <person name="Park H.-J."/>
            <person name="Ramirez L."/>
            <person name="Alfaro M."/>
            <person name="Sun H."/>
            <person name="Tritt A."/>
            <person name="Yoshinaga Y."/>
            <person name="Zwiers L.-H."/>
            <person name="Turgeon B."/>
            <person name="Goodwin S."/>
            <person name="Spatafora J."/>
            <person name="Crous P."/>
            <person name="Grigoriev I."/>
        </authorList>
    </citation>
    <scope>NUCLEOTIDE SEQUENCE</scope>
    <source>
        <strain evidence="6">CBS 110217</strain>
    </source>
</reference>
<dbReference type="CDD" id="cd00130">
    <property type="entry name" value="PAS"/>
    <property type="match status" value="1"/>
</dbReference>
<name>A0A9P4HDA3_9PLEO</name>
<keyword evidence="7" id="KW-1185">Reference proteome</keyword>
<dbReference type="InterPro" id="IPR035965">
    <property type="entry name" value="PAS-like_dom_sf"/>
</dbReference>
<dbReference type="Gene3D" id="3.30.565.10">
    <property type="entry name" value="Histidine kinase-like ATPase, C-terminal domain"/>
    <property type="match status" value="1"/>
</dbReference>
<dbReference type="PROSITE" id="PS50112">
    <property type="entry name" value="PAS"/>
    <property type="match status" value="1"/>
</dbReference>
<dbReference type="SUPFAM" id="SSF47384">
    <property type="entry name" value="Homodimeric domain of signal transducing histidine kinase"/>
    <property type="match status" value="1"/>
</dbReference>
<dbReference type="Pfam" id="PF02518">
    <property type="entry name" value="HATPase_c"/>
    <property type="match status" value="1"/>
</dbReference>
<keyword evidence="6" id="KW-0808">Transferase</keyword>
<dbReference type="InterPro" id="IPR050956">
    <property type="entry name" value="2C_system_His_kinase"/>
</dbReference>
<dbReference type="PRINTS" id="PR00344">
    <property type="entry name" value="BCTRLSENSOR"/>
</dbReference>
<dbReference type="InterPro" id="IPR005467">
    <property type="entry name" value="His_kinase_dom"/>
</dbReference>
<dbReference type="InterPro" id="IPR004358">
    <property type="entry name" value="Sig_transdc_His_kin-like_C"/>
</dbReference>
<feature type="domain" description="Histidine kinase" evidence="3">
    <location>
        <begin position="396"/>
        <end position="633"/>
    </location>
</feature>
<dbReference type="Pfam" id="PF00072">
    <property type="entry name" value="Response_reg"/>
    <property type="match status" value="1"/>
</dbReference>
<dbReference type="PROSITE" id="PS50110">
    <property type="entry name" value="RESPONSE_REGULATORY"/>
    <property type="match status" value="1"/>
</dbReference>
<dbReference type="SUPFAM" id="SSF52172">
    <property type="entry name" value="CheY-like"/>
    <property type="match status" value="1"/>
</dbReference>
<dbReference type="PANTHER" id="PTHR43719">
    <property type="entry name" value="TWO-COMPONENT HISTIDINE KINASE"/>
    <property type="match status" value="1"/>
</dbReference>
<dbReference type="Pfam" id="PF00512">
    <property type="entry name" value="HisKA"/>
    <property type="match status" value="1"/>
</dbReference>
<gene>
    <name evidence="6" type="ORF">EK21DRAFT_98532</name>
</gene>
<dbReference type="InterPro" id="IPR003594">
    <property type="entry name" value="HATPase_dom"/>
</dbReference>
<dbReference type="CDD" id="cd00082">
    <property type="entry name" value="HisKA"/>
    <property type="match status" value="1"/>
</dbReference>
<feature type="modified residue" description="4-aspartylphosphate" evidence="2">
    <location>
        <position position="708"/>
    </location>
</feature>
<evidence type="ECO:0000256" key="1">
    <source>
        <dbReference type="ARBA" id="ARBA00022553"/>
    </source>
</evidence>
<dbReference type="Gene3D" id="3.40.50.2300">
    <property type="match status" value="1"/>
</dbReference>
<feature type="domain" description="Response regulatory" evidence="4">
    <location>
        <begin position="659"/>
        <end position="791"/>
    </location>
</feature>
<dbReference type="InterPro" id="IPR001789">
    <property type="entry name" value="Sig_transdc_resp-reg_receiver"/>
</dbReference>
<dbReference type="AlphaFoldDB" id="A0A9P4HDA3"/>
<dbReference type="SUPFAM" id="SSF55785">
    <property type="entry name" value="PYP-like sensor domain (PAS domain)"/>
    <property type="match status" value="1"/>
</dbReference>
<organism evidence="6 7">
    <name type="scientific">Setomelanomma holmii</name>
    <dbReference type="NCBI Taxonomy" id="210430"/>
    <lineage>
        <taxon>Eukaryota</taxon>
        <taxon>Fungi</taxon>
        <taxon>Dikarya</taxon>
        <taxon>Ascomycota</taxon>
        <taxon>Pezizomycotina</taxon>
        <taxon>Dothideomycetes</taxon>
        <taxon>Pleosporomycetidae</taxon>
        <taxon>Pleosporales</taxon>
        <taxon>Pleosporineae</taxon>
        <taxon>Phaeosphaeriaceae</taxon>
        <taxon>Setomelanomma</taxon>
    </lineage>
</organism>
<dbReference type="InterPro" id="IPR036890">
    <property type="entry name" value="HATPase_C_sf"/>
</dbReference>
<accession>A0A9P4HDA3</accession>
<dbReference type="InterPro" id="IPR000014">
    <property type="entry name" value="PAS"/>
</dbReference>
<evidence type="ECO:0000259" key="4">
    <source>
        <dbReference type="PROSITE" id="PS50110"/>
    </source>
</evidence>
<evidence type="ECO:0000313" key="6">
    <source>
        <dbReference type="EMBL" id="KAF2032951.1"/>
    </source>
</evidence>
<comment type="caution">
    <text evidence="6">The sequence shown here is derived from an EMBL/GenBank/DDBJ whole genome shotgun (WGS) entry which is preliminary data.</text>
</comment>
<dbReference type="OrthoDB" id="60033at2759"/>
<evidence type="ECO:0000259" key="3">
    <source>
        <dbReference type="PROSITE" id="PS50109"/>
    </source>
</evidence>